<protein>
    <submittedName>
        <fullName evidence="1">Uncharacterized protein</fullName>
    </submittedName>
</protein>
<name>A0A7U2MUP8_ASPFN</name>
<reference evidence="2" key="1">
    <citation type="journal article" date="2021" name="G3 (Bethesda)">
        <title>Chromosome assembled and annotated genome sequence of Aspergillus flavus NRRL 3357.</title>
        <authorList>
            <person name="Skerker J.M."/>
            <person name="Pianalto K.M."/>
            <person name="Mondo S.J."/>
            <person name="Yang K."/>
            <person name="Arkin A.P."/>
            <person name="Keller N.P."/>
            <person name="Grigoriev I.V."/>
            <person name="Louise Glass N.L."/>
        </authorList>
    </citation>
    <scope>NUCLEOTIDE SEQUENCE [LARGE SCALE GENOMIC DNA]</scope>
    <source>
        <strain evidence="2">ATCC 200026 / FGSC A1120 / IAM 13836 / NRRL 3357 / JCM 12722 / SRRC 167</strain>
    </source>
</reference>
<keyword evidence="2" id="KW-1185">Reference proteome</keyword>
<evidence type="ECO:0000313" key="2">
    <source>
        <dbReference type="Proteomes" id="UP000596276"/>
    </source>
</evidence>
<dbReference type="AlphaFoldDB" id="A0A7U2MUP8"/>
<dbReference type="EMBL" id="CP044618">
    <property type="protein sequence ID" value="QRD90204.1"/>
    <property type="molecule type" value="Genomic_DNA"/>
</dbReference>
<sequence length="49" mass="5481">MDEVYARTGESTDGKTDSATSCVILELNRQSRPPTKLEIVEVVRENSVR</sequence>
<proteinExistence type="predicted"/>
<dbReference type="Proteomes" id="UP000596276">
    <property type="component" value="Chromosome 4"/>
</dbReference>
<organism evidence="1 2">
    <name type="scientific">Aspergillus flavus (strain ATCC 200026 / FGSC A1120 / IAM 13836 / NRRL 3357 / JCM 12722 / SRRC 167)</name>
    <dbReference type="NCBI Taxonomy" id="332952"/>
    <lineage>
        <taxon>Eukaryota</taxon>
        <taxon>Fungi</taxon>
        <taxon>Dikarya</taxon>
        <taxon>Ascomycota</taxon>
        <taxon>Pezizomycotina</taxon>
        <taxon>Eurotiomycetes</taxon>
        <taxon>Eurotiomycetidae</taxon>
        <taxon>Eurotiales</taxon>
        <taxon>Aspergillaceae</taxon>
        <taxon>Aspergillus</taxon>
        <taxon>Aspergillus subgen. Circumdati</taxon>
    </lineage>
</organism>
<dbReference type="VEuPathDB" id="FungiDB:F9C07_3992"/>
<evidence type="ECO:0000313" key="1">
    <source>
        <dbReference type="EMBL" id="QRD90204.1"/>
    </source>
</evidence>
<gene>
    <name evidence="1" type="ORF">F9C07_3992</name>
</gene>
<accession>A0A7U2MUP8</accession>